<dbReference type="PANTHER" id="PTHR39323">
    <property type="entry name" value="BLR1149 PROTEIN"/>
    <property type="match status" value="1"/>
</dbReference>
<dbReference type="SUPFAM" id="SSF56300">
    <property type="entry name" value="Metallo-dependent phosphatases"/>
    <property type="match status" value="1"/>
</dbReference>
<evidence type="ECO:0000259" key="1">
    <source>
        <dbReference type="Pfam" id="PF00149"/>
    </source>
</evidence>
<dbReference type="InterPro" id="IPR029052">
    <property type="entry name" value="Metallo-depent_PP-like"/>
</dbReference>
<dbReference type="Pfam" id="PF00149">
    <property type="entry name" value="Metallophos"/>
    <property type="match status" value="1"/>
</dbReference>
<protein>
    <submittedName>
        <fullName evidence="2">Metallophosphoesterase</fullName>
    </submittedName>
</protein>
<dbReference type="CDD" id="cd07391">
    <property type="entry name" value="MPP_PF1019"/>
    <property type="match status" value="1"/>
</dbReference>
<dbReference type="PANTHER" id="PTHR39323:SF1">
    <property type="entry name" value="BLR1149 PROTEIN"/>
    <property type="match status" value="1"/>
</dbReference>
<gene>
    <name evidence="2" type="ORF">ACFQJ7_09155</name>
</gene>
<feature type="domain" description="Calcineurin-like phosphoesterase" evidence="1">
    <location>
        <begin position="20"/>
        <end position="192"/>
    </location>
</feature>
<dbReference type="AlphaFoldDB" id="A0ABD5X8R6"/>
<dbReference type="EMBL" id="JBHSZQ010000019">
    <property type="protein sequence ID" value="MFC7126201.1"/>
    <property type="molecule type" value="Genomic_DNA"/>
</dbReference>
<dbReference type="Gene3D" id="3.60.21.10">
    <property type="match status" value="1"/>
</dbReference>
<sequence length="249" mass="27522">MRVEPVPETPAGVVETGNQRLLVVADYHAGIEAVLRTEGVELDSRADQRRDRIRRLVSETDPDRLVVLGDLVHAIADLWEAERTELTALFDALHIPVTLVKGNHDAEIEEFLASINHDITVTASTGKRFETVGFVHGHTWPSPKVLGADIVCIGHEHPLVRLEDTVGGSRVERIWLRGTLDTTVFETHSNDYKPSRPDLVVFPAFNNISGGTHVNIAEQQFLAPFLPEALTDGDAYLLDGTRLGGYKRV</sequence>
<organism evidence="2 3">
    <name type="scientific">Halovenus rubra</name>
    <dbReference type="NCBI Taxonomy" id="869890"/>
    <lineage>
        <taxon>Archaea</taxon>
        <taxon>Methanobacteriati</taxon>
        <taxon>Methanobacteriota</taxon>
        <taxon>Stenosarchaea group</taxon>
        <taxon>Halobacteria</taxon>
        <taxon>Halobacteriales</taxon>
        <taxon>Haloarculaceae</taxon>
        <taxon>Halovenus</taxon>
    </lineage>
</organism>
<proteinExistence type="predicted"/>
<accession>A0ABD5X8R6</accession>
<dbReference type="InterPro" id="IPR004843">
    <property type="entry name" value="Calcineurin-like_PHP"/>
</dbReference>
<evidence type="ECO:0000313" key="3">
    <source>
        <dbReference type="Proteomes" id="UP001596414"/>
    </source>
</evidence>
<dbReference type="InterPro" id="IPR024173">
    <property type="entry name" value="Pesterase_MJ0037-like"/>
</dbReference>
<name>A0ABD5X8R6_9EURY</name>
<comment type="caution">
    <text evidence="2">The sequence shown here is derived from an EMBL/GenBank/DDBJ whole genome shotgun (WGS) entry which is preliminary data.</text>
</comment>
<dbReference type="RefSeq" id="WP_267638830.1">
    <property type="nucleotide sequence ID" value="NZ_JAODIY010000043.1"/>
</dbReference>
<dbReference type="PIRSF" id="PIRSF000887">
    <property type="entry name" value="Pesterase_MJ0037"/>
    <property type="match status" value="1"/>
</dbReference>
<dbReference type="Proteomes" id="UP001596414">
    <property type="component" value="Unassembled WGS sequence"/>
</dbReference>
<evidence type="ECO:0000313" key="2">
    <source>
        <dbReference type="EMBL" id="MFC7126201.1"/>
    </source>
</evidence>
<reference evidence="2 3" key="1">
    <citation type="journal article" date="2014" name="Int. J. Syst. Evol. Microbiol.">
        <title>Complete genome sequence of Corynebacterium casei LMG S-19264T (=DSM 44701T), isolated from a smear-ripened cheese.</title>
        <authorList>
            <consortium name="US DOE Joint Genome Institute (JGI-PGF)"/>
            <person name="Walter F."/>
            <person name="Albersmeier A."/>
            <person name="Kalinowski J."/>
            <person name="Ruckert C."/>
        </authorList>
    </citation>
    <scope>NUCLEOTIDE SEQUENCE [LARGE SCALE GENOMIC DNA]</scope>
    <source>
        <strain evidence="2 3">CGMCC 4.7215</strain>
    </source>
</reference>